<feature type="chain" id="PRO_5002527616" evidence="9">
    <location>
        <begin position="50"/>
        <end position="478"/>
    </location>
</feature>
<sequence>MPAGRSGDGAGSGGCGIVAAPGRAFQSGLRTMLAWVILVLVAGQGGVEACPTHCSCLGNTVDCHGLGIHSVPKNIPRGTERLDLNGNNLTVISKTDFSALKHLRVLHLMENQISNVERGAFDELKELERLRLNKNRLSQLPELLFQKNEALSRLDLSENFIQAIPRRAFRGATDLKNLQLDKNHISCIEEGAFRALRSLEVLTLNNNNISSIPVSSFNHMPKLRTFRLHSNSLRCDCHLAWLSPWLRQRAALGLYTQCSSPPSLRGLNLAELRKGDFACSGHGGSAFVQPCSLASGSCPPMCSCSNNIVDCRGRGLTAIPAHLPEAMTEIRLEQNGIKSVPPGAFTSYKKLRRMVLYGNKITELPSGVFDGLASLELLLLNANEIRCVRASVFKDLENLALLSLYDNKIQSLAKGTFSSLHSIQTLHLAQNPFVCDCNVKWLADFLRSNPIETSGARCASPRRLANKRIAQIKSNKFR</sequence>
<keyword evidence="7" id="KW-1015">Disulfide bond</keyword>
<dbReference type="FunFam" id="3.80.10.10:FF:000002">
    <property type="entry name" value="Slit guidance ligand 2"/>
    <property type="match status" value="1"/>
</dbReference>
<keyword evidence="8" id="KW-0325">Glycoprotein</keyword>
<proteinExistence type="predicted"/>
<comment type="subcellular location">
    <subcellularLocation>
        <location evidence="1">Secreted</location>
    </subcellularLocation>
</comment>
<keyword evidence="6" id="KW-0677">Repeat</keyword>
<dbReference type="InterPro" id="IPR000372">
    <property type="entry name" value="LRRNT"/>
</dbReference>
<dbReference type="InterPro" id="IPR001611">
    <property type="entry name" value="Leu-rich_rpt"/>
</dbReference>
<dbReference type="FunFam" id="3.80.10.10:FF:000039">
    <property type="entry name" value="slit homolog 2 protein isoform X2"/>
    <property type="match status" value="1"/>
</dbReference>
<dbReference type="SMART" id="SM00082">
    <property type="entry name" value="LRRCT"/>
    <property type="match status" value="2"/>
</dbReference>
<dbReference type="Pfam" id="PF01463">
    <property type="entry name" value="LRRCT"/>
    <property type="match status" value="2"/>
</dbReference>
<evidence type="ECO:0000256" key="3">
    <source>
        <dbReference type="ARBA" id="ARBA00022525"/>
    </source>
</evidence>
<dbReference type="InterPro" id="IPR003591">
    <property type="entry name" value="Leu-rich_rpt_typical-subtyp"/>
</dbReference>
<evidence type="ECO:0000259" key="11">
    <source>
        <dbReference type="SMART" id="SM00082"/>
    </source>
</evidence>
<organism evidence="12">
    <name type="scientific">Larimichthys crocea</name>
    <name type="common">Large yellow croaker</name>
    <name type="synonym">Pseudosciaena crocea</name>
    <dbReference type="NCBI Taxonomy" id="215358"/>
    <lineage>
        <taxon>Eukaryota</taxon>
        <taxon>Metazoa</taxon>
        <taxon>Chordata</taxon>
        <taxon>Craniata</taxon>
        <taxon>Vertebrata</taxon>
        <taxon>Euteleostomi</taxon>
        <taxon>Actinopterygii</taxon>
        <taxon>Neopterygii</taxon>
        <taxon>Teleostei</taxon>
        <taxon>Neoteleostei</taxon>
        <taxon>Acanthomorphata</taxon>
        <taxon>Eupercaria</taxon>
        <taxon>Sciaenidae</taxon>
        <taxon>Larimichthys</taxon>
    </lineage>
</organism>
<evidence type="ECO:0000256" key="9">
    <source>
        <dbReference type="SAM" id="SignalP"/>
    </source>
</evidence>
<dbReference type="Pfam" id="PF01462">
    <property type="entry name" value="LRRNT"/>
    <property type="match status" value="1"/>
</dbReference>
<feature type="signal peptide" evidence="9">
    <location>
        <begin position="1"/>
        <end position="49"/>
    </location>
</feature>
<dbReference type="SMART" id="SM00369">
    <property type="entry name" value="LRR_TYP"/>
    <property type="match status" value="11"/>
</dbReference>
<feature type="domain" description="LRRCT" evidence="11">
    <location>
        <begin position="431"/>
        <end position="478"/>
    </location>
</feature>
<feature type="domain" description="LRRCT" evidence="11">
    <location>
        <begin position="231"/>
        <end position="280"/>
    </location>
</feature>
<dbReference type="Pfam" id="PF13855">
    <property type="entry name" value="LRR_8"/>
    <property type="match status" value="3"/>
</dbReference>
<protein>
    <submittedName>
        <fullName evidence="12">Slit</fullName>
    </submittedName>
</protein>
<evidence type="ECO:0000256" key="6">
    <source>
        <dbReference type="ARBA" id="ARBA00022737"/>
    </source>
</evidence>
<keyword evidence="2" id="KW-0217">Developmental protein</keyword>
<dbReference type="PANTHER" id="PTHR24369:SF196">
    <property type="entry name" value="RETICULON 4 RECEPTOR LIKE 1"/>
    <property type="match status" value="1"/>
</dbReference>
<dbReference type="EMBL" id="KQ041417">
    <property type="protein sequence ID" value="KKF27121.1"/>
    <property type="molecule type" value="Genomic_DNA"/>
</dbReference>
<reference evidence="12" key="1">
    <citation type="journal article" date="2015" name="PLoS Genet.">
        <title>Genome Sequencing of the Perciform Fish Larimichthys crocea Provides Insights into Molecular and Genetic Mechanisms of Stress Adaptation.</title>
        <authorList>
            <person name="Ao J."/>
            <person name="Mu Y."/>
            <person name="Xiang L.X."/>
            <person name="Fan D."/>
            <person name="Feng M."/>
            <person name="Zhang S."/>
            <person name="Shi Q."/>
            <person name="Zhu L.Y."/>
            <person name="Li T."/>
            <person name="Ding Y."/>
            <person name="Nie L."/>
            <person name="Li Q."/>
            <person name="Dong W.R."/>
            <person name="Jiang L."/>
            <person name="Sun B."/>
            <person name="Zhang X."/>
            <person name="Li M."/>
            <person name="Zhang H.Q."/>
            <person name="Xie S."/>
            <person name="Zhu Y."/>
            <person name="Jiang X."/>
            <person name="Wang X."/>
            <person name="Mu P."/>
            <person name="Chen W."/>
            <person name="Yue Z."/>
            <person name="Wang Z."/>
            <person name="Wang J."/>
            <person name="Shao J.Z."/>
            <person name="Chen X."/>
        </authorList>
    </citation>
    <scope>NUCLEOTIDE SEQUENCE [LARGE SCALE GENOMIC DNA]</scope>
    <source>
        <strain evidence="12">SSNF</strain>
        <tissue evidence="12">Blood</tissue>
    </source>
</reference>
<accession>A0A0F8B782</accession>
<feature type="domain" description="LRRNT" evidence="10">
    <location>
        <begin position="49"/>
        <end position="81"/>
    </location>
</feature>
<feature type="domain" description="LRRNT" evidence="10">
    <location>
        <begin position="297"/>
        <end position="329"/>
    </location>
</feature>
<dbReference type="SMART" id="SM00013">
    <property type="entry name" value="LRRNT"/>
    <property type="match status" value="2"/>
</dbReference>
<evidence type="ECO:0000256" key="4">
    <source>
        <dbReference type="ARBA" id="ARBA00022614"/>
    </source>
</evidence>
<dbReference type="GO" id="GO:0005886">
    <property type="term" value="C:plasma membrane"/>
    <property type="evidence" value="ECO:0007669"/>
    <property type="project" value="TreeGrafter"/>
</dbReference>
<dbReference type="InterPro" id="IPR032675">
    <property type="entry name" value="LRR_dom_sf"/>
</dbReference>
<evidence type="ECO:0000256" key="1">
    <source>
        <dbReference type="ARBA" id="ARBA00004613"/>
    </source>
</evidence>
<dbReference type="AlphaFoldDB" id="A0A0F8B782"/>
<dbReference type="PANTHER" id="PTHR24369">
    <property type="entry name" value="ANTIGEN BSP, PUTATIVE-RELATED"/>
    <property type="match status" value="1"/>
</dbReference>
<evidence type="ECO:0000256" key="8">
    <source>
        <dbReference type="ARBA" id="ARBA00023180"/>
    </source>
</evidence>
<name>A0A0F8B782_LARCR</name>
<gene>
    <name evidence="12" type="ORF">EH28_03160</name>
</gene>
<keyword evidence="4" id="KW-0433">Leucine-rich repeat</keyword>
<dbReference type="InterPro" id="IPR000483">
    <property type="entry name" value="Cys-rich_flank_reg_C"/>
</dbReference>
<keyword evidence="3" id="KW-0964">Secreted</keyword>
<dbReference type="PROSITE" id="PS51450">
    <property type="entry name" value="LRR"/>
    <property type="match status" value="2"/>
</dbReference>
<dbReference type="GO" id="GO:0007399">
    <property type="term" value="P:nervous system development"/>
    <property type="evidence" value="ECO:0007669"/>
    <property type="project" value="UniProtKB-ARBA"/>
</dbReference>
<evidence type="ECO:0000259" key="10">
    <source>
        <dbReference type="SMART" id="SM00013"/>
    </source>
</evidence>
<evidence type="ECO:0000256" key="2">
    <source>
        <dbReference type="ARBA" id="ARBA00022473"/>
    </source>
</evidence>
<dbReference type="GO" id="GO:0005576">
    <property type="term" value="C:extracellular region"/>
    <property type="evidence" value="ECO:0007669"/>
    <property type="project" value="UniProtKB-SubCell"/>
</dbReference>
<evidence type="ECO:0000256" key="7">
    <source>
        <dbReference type="ARBA" id="ARBA00023157"/>
    </source>
</evidence>
<evidence type="ECO:0000256" key="5">
    <source>
        <dbReference type="ARBA" id="ARBA00022729"/>
    </source>
</evidence>
<dbReference type="InterPro" id="IPR050541">
    <property type="entry name" value="LRR_TM_domain-containing"/>
</dbReference>
<dbReference type="FunFam" id="3.80.10.10:FF:000032">
    <property type="entry name" value="Slit homolog 2 (Drosophila)"/>
    <property type="match status" value="1"/>
</dbReference>
<evidence type="ECO:0000313" key="12">
    <source>
        <dbReference type="EMBL" id="KKF27121.1"/>
    </source>
</evidence>
<dbReference type="Gene3D" id="3.80.10.10">
    <property type="entry name" value="Ribonuclease Inhibitor"/>
    <property type="match status" value="3"/>
</dbReference>
<keyword evidence="5 9" id="KW-0732">Signal</keyword>
<dbReference type="SUPFAM" id="SSF52058">
    <property type="entry name" value="L domain-like"/>
    <property type="match status" value="1"/>
</dbReference>